<comment type="catalytic activity">
    <reaction evidence="10">
        <text>an acyl-CoA + a 1,2-diacyl-sn-glycerol = a triacyl-sn-glycerol + CoA</text>
        <dbReference type="Rhea" id="RHEA:10868"/>
        <dbReference type="ChEBI" id="CHEBI:17815"/>
        <dbReference type="ChEBI" id="CHEBI:57287"/>
        <dbReference type="ChEBI" id="CHEBI:58342"/>
        <dbReference type="ChEBI" id="CHEBI:64615"/>
        <dbReference type="EC" id="2.3.1.20"/>
    </reaction>
</comment>
<evidence type="ECO:0000259" key="13">
    <source>
        <dbReference type="Pfam" id="PF06974"/>
    </source>
</evidence>
<accession>U2ELE7</accession>
<feature type="compositionally biased region" description="Basic and acidic residues" evidence="11">
    <location>
        <begin position="461"/>
        <end position="476"/>
    </location>
</feature>
<dbReference type="InterPro" id="IPR045034">
    <property type="entry name" value="O-acyltransferase_WSD1-like"/>
</dbReference>
<evidence type="ECO:0000256" key="1">
    <source>
        <dbReference type="ARBA" id="ARBA00004771"/>
    </source>
</evidence>
<dbReference type="GO" id="GO:0051701">
    <property type="term" value="P:biological process involved in interaction with host"/>
    <property type="evidence" value="ECO:0007669"/>
    <property type="project" value="TreeGrafter"/>
</dbReference>
<dbReference type="Gene3D" id="3.30.559.10">
    <property type="entry name" value="Chloramphenicol acetyltransferase-like domain"/>
    <property type="match status" value="1"/>
</dbReference>
<keyword evidence="6 14" id="KW-0808">Transferase</keyword>
<dbReference type="InterPro" id="IPR014292">
    <property type="entry name" value="Acyl_transf_WS/DGAT"/>
</dbReference>
<keyword evidence="7" id="KW-0319">Glycerol metabolism</keyword>
<evidence type="ECO:0000256" key="5">
    <source>
        <dbReference type="ARBA" id="ARBA00022516"/>
    </source>
</evidence>
<dbReference type="GO" id="GO:0019432">
    <property type="term" value="P:triglyceride biosynthetic process"/>
    <property type="evidence" value="ECO:0007669"/>
    <property type="project" value="UniProtKB-UniPathway"/>
</dbReference>
<protein>
    <recommendedName>
        <fullName evidence="4">diacylglycerol O-acyltransferase</fullName>
        <ecNumber evidence="4">2.3.1.20</ecNumber>
    </recommendedName>
</protein>
<gene>
    <name evidence="14" type="ORF">SSPSH_002248</name>
</gene>
<dbReference type="Proteomes" id="UP000006242">
    <property type="component" value="Unassembled WGS sequence"/>
</dbReference>
<dbReference type="eggNOG" id="COG1020">
    <property type="taxonomic scope" value="Bacteria"/>
</dbReference>
<dbReference type="NCBIfam" id="TIGR02946">
    <property type="entry name" value="acyl_WS_DGAT"/>
    <property type="match status" value="1"/>
</dbReference>
<dbReference type="Pfam" id="PF03007">
    <property type="entry name" value="WS_DGAT_cat"/>
    <property type="match status" value="1"/>
</dbReference>
<dbReference type="SUPFAM" id="SSF52777">
    <property type="entry name" value="CoA-dependent acyltransferases"/>
    <property type="match status" value="2"/>
</dbReference>
<evidence type="ECO:0000256" key="4">
    <source>
        <dbReference type="ARBA" id="ARBA00013244"/>
    </source>
</evidence>
<dbReference type="GO" id="GO:0006071">
    <property type="term" value="P:glycerol metabolic process"/>
    <property type="evidence" value="ECO:0007669"/>
    <property type="project" value="UniProtKB-KW"/>
</dbReference>
<comment type="similarity">
    <text evidence="3">Belongs to the long-chain O-acyltransferase family.</text>
</comment>
<dbReference type="GO" id="GO:0005886">
    <property type="term" value="C:plasma membrane"/>
    <property type="evidence" value="ECO:0007669"/>
    <property type="project" value="TreeGrafter"/>
</dbReference>
<reference evidence="14 15" key="2">
    <citation type="journal article" date="2013" name="PLoS ONE">
        <title>INDIGO - INtegrated Data Warehouse of MIcrobial GenOmes with Examples from the Red Sea Extremophiles.</title>
        <authorList>
            <person name="Alam I."/>
            <person name="Antunes A."/>
            <person name="Kamau A.A."/>
            <person name="Ba Alawi W."/>
            <person name="Kalkatawi M."/>
            <person name="Stingl U."/>
            <person name="Bajic V.B."/>
        </authorList>
    </citation>
    <scope>NUCLEOTIDE SEQUENCE [LARGE SCALE GENOMIC DNA]</scope>
    <source>
        <strain evidence="14 15">E1L3A</strain>
    </source>
</reference>
<dbReference type="EC" id="2.3.1.20" evidence="4"/>
<reference evidence="14 15" key="1">
    <citation type="journal article" date="2011" name="J. Bacteriol.">
        <title>Genome sequence of Salinisphaera shabanensis, a gammaproteobacterium from the harsh, variable environment of the brine-seawater interface of the Shaban Deep in the Red Sea.</title>
        <authorList>
            <person name="Antunes A."/>
            <person name="Alam I."/>
            <person name="Bajic V.B."/>
            <person name="Stingl U."/>
        </authorList>
    </citation>
    <scope>NUCLEOTIDE SEQUENCE [LARGE SCALE GENOMIC DNA]</scope>
    <source>
        <strain evidence="14 15">E1L3A</strain>
    </source>
</reference>
<dbReference type="EMBL" id="AFNV02000015">
    <property type="protein sequence ID" value="ERJ18755.1"/>
    <property type="molecule type" value="Genomic_DNA"/>
</dbReference>
<evidence type="ECO:0000313" key="14">
    <source>
        <dbReference type="EMBL" id="ERJ18755.1"/>
    </source>
</evidence>
<dbReference type="InterPro" id="IPR009721">
    <property type="entry name" value="O-acyltransferase_WSD1_C"/>
</dbReference>
<evidence type="ECO:0000256" key="10">
    <source>
        <dbReference type="ARBA" id="ARBA00048109"/>
    </source>
</evidence>
<dbReference type="InterPro" id="IPR023213">
    <property type="entry name" value="CAT-like_dom_sf"/>
</dbReference>
<feature type="domain" description="O-acyltransferase WSD1 C-terminal" evidence="13">
    <location>
        <begin position="314"/>
        <end position="459"/>
    </location>
</feature>
<evidence type="ECO:0000256" key="3">
    <source>
        <dbReference type="ARBA" id="ARBA00009587"/>
    </source>
</evidence>
<evidence type="ECO:0000256" key="8">
    <source>
        <dbReference type="ARBA" id="ARBA00023098"/>
    </source>
</evidence>
<dbReference type="Pfam" id="PF06974">
    <property type="entry name" value="WS_DGAT_C"/>
    <property type="match status" value="1"/>
</dbReference>
<keyword evidence="9 14" id="KW-0012">Acyltransferase</keyword>
<dbReference type="GO" id="GO:0004144">
    <property type="term" value="F:diacylglycerol O-acyltransferase activity"/>
    <property type="evidence" value="ECO:0007669"/>
    <property type="project" value="UniProtKB-EC"/>
</dbReference>
<dbReference type="UniPathway" id="UPA00282"/>
<proteinExistence type="inferred from homology"/>
<evidence type="ECO:0000256" key="2">
    <source>
        <dbReference type="ARBA" id="ARBA00005189"/>
    </source>
</evidence>
<keyword evidence="5" id="KW-0444">Lipid biosynthesis</keyword>
<organism evidence="14 15">
    <name type="scientific">Salinisphaera shabanensis E1L3A</name>
    <dbReference type="NCBI Taxonomy" id="1033802"/>
    <lineage>
        <taxon>Bacteria</taxon>
        <taxon>Pseudomonadati</taxon>
        <taxon>Pseudomonadota</taxon>
        <taxon>Gammaproteobacteria</taxon>
        <taxon>Salinisphaerales</taxon>
        <taxon>Salinisphaeraceae</taxon>
        <taxon>Salinisphaera</taxon>
    </lineage>
</organism>
<evidence type="ECO:0000256" key="11">
    <source>
        <dbReference type="SAM" id="MobiDB-lite"/>
    </source>
</evidence>
<dbReference type="OrthoDB" id="9810950at2"/>
<evidence type="ECO:0000313" key="15">
    <source>
        <dbReference type="Proteomes" id="UP000006242"/>
    </source>
</evidence>
<dbReference type="PANTHER" id="PTHR31650:SF1">
    <property type="entry name" value="WAX ESTER SYNTHASE_DIACYLGLYCEROL ACYLTRANSFERASE 4-RELATED"/>
    <property type="match status" value="1"/>
</dbReference>
<evidence type="ECO:0000256" key="9">
    <source>
        <dbReference type="ARBA" id="ARBA00023315"/>
    </source>
</evidence>
<evidence type="ECO:0000256" key="6">
    <source>
        <dbReference type="ARBA" id="ARBA00022679"/>
    </source>
</evidence>
<dbReference type="AlphaFoldDB" id="U2ELE7"/>
<comment type="pathway">
    <text evidence="2">Lipid metabolism.</text>
</comment>
<sequence length="500" mass="54824">METKRLNLVDMAWLNVETEHAPMQVGGLLTFQIPDGAPKDLPRRIVEHYHQFPQAFSPWNHRLRSGALRTVAPEWELLNEIDVEYHFRHSALPAPGGERELGELASRLHSHPLDFRHPPWEAHLIEGLEGNRFAIYIKLHHSLIDGVAGMRQLAKALADDPNDTERPPFWALPPKKRRKRSPDEARPGMYRAVAELMGGAAEQVGSLPGFARVVRSMLKSARSETGTAGLPFSSASSILNSRIQSQRRYATQLYSLAEFRSLAQNAGVTVNDIVLTICGGSLRRYLREIGELPDRPLTAGIPVSVRPADDQEAGNALTFIVANLATDIESTAERLQAVASSTRRAKHELSKLSAAAITQYTVALMAPYVLSLVTGMGGRTRPVFNVTVSNVPGPEGPLYIHGAEMEAFYPTSLVTHGQALNITVHGYADTLGFGFIGCRETLPSMQRLAVYAGETLDELRETYGDRDGGKKDDAAGEPKAASSKKSTAKRRKQTTKSATD</sequence>
<keyword evidence="8" id="KW-0443">Lipid metabolism</keyword>
<evidence type="ECO:0000259" key="12">
    <source>
        <dbReference type="Pfam" id="PF03007"/>
    </source>
</evidence>
<dbReference type="InterPro" id="IPR004255">
    <property type="entry name" value="O-acyltransferase_WSD1_N"/>
</dbReference>
<feature type="domain" description="O-acyltransferase WSD1-like N-terminal" evidence="12">
    <location>
        <begin position="6"/>
        <end position="274"/>
    </location>
</feature>
<dbReference type="GO" id="GO:0071731">
    <property type="term" value="P:response to nitric oxide"/>
    <property type="evidence" value="ECO:0007669"/>
    <property type="project" value="TreeGrafter"/>
</dbReference>
<keyword evidence="15" id="KW-1185">Reference proteome</keyword>
<evidence type="ECO:0000256" key="7">
    <source>
        <dbReference type="ARBA" id="ARBA00022798"/>
    </source>
</evidence>
<dbReference type="RefSeq" id="WP_006914532.1">
    <property type="nucleotide sequence ID" value="NZ_AFNV02000015.1"/>
</dbReference>
<dbReference type="STRING" id="1033802.SSPSH_002248"/>
<name>U2ELE7_9GAMM</name>
<dbReference type="Gene3D" id="3.30.559.30">
    <property type="entry name" value="Nonribosomal peptide synthetase, condensation domain"/>
    <property type="match status" value="1"/>
</dbReference>
<comment type="pathway">
    <text evidence="1">Glycerolipid metabolism; triacylglycerol biosynthesis.</text>
</comment>
<comment type="caution">
    <text evidence="14">The sequence shown here is derived from an EMBL/GenBank/DDBJ whole genome shotgun (WGS) entry which is preliminary data.</text>
</comment>
<feature type="region of interest" description="Disordered" evidence="11">
    <location>
        <begin position="461"/>
        <end position="500"/>
    </location>
</feature>
<dbReference type="PANTHER" id="PTHR31650">
    <property type="entry name" value="O-ACYLTRANSFERASE (WSD1-LIKE) FAMILY PROTEIN"/>
    <property type="match status" value="1"/>
</dbReference>
<dbReference type="GO" id="GO:0001666">
    <property type="term" value="P:response to hypoxia"/>
    <property type="evidence" value="ECO:0007669"/>
    <property type="project" value="TreeGrafter"/>
</dbReference>